<name>A0A0F7L1L3_9VIRU</name>
<sequence>MTTIFIRDSRTIRIVTFKCKPLFVHHTFNSCFRQYSSFIHKGMSKVSYPVNRLYNLLRDNHSFTTT</sequence>
<proteinExistence type="predicted"/>
<evidence type="ECO:0000313" key="1">
    <source>
        <dbReference type="EMBL" id="AKH46449.1"/>
    </source>
</evidence>
<reference evidence="1" key="2">
    <citation type="submission" date="2015-03" db="EMBL/GenBank/DDBJ databases">
        <authorList>
            <person name="Chow C.-E.T."/>
            <person name="Winget D.M."/>
            <person name="White R.A.III."/>
            <person name="Hallam S.J."/>
            <person name="Suttle C.A."/>
        </authorList>
    </citation>
    <scope>NUCLEOTIDE SEQUENCE</scope>
    <source>
        <strain evidence="1">Anoxic3_8</strain>
    </source>
</reference>
<accession>A0A0F7L1L3</accession>
<organism evidence="1">
    <name type="scientific">uncultured marine virus</name>
    <dbReference type="NCBI Taxonomy" id="186617"/>
    <lineage>
        <taxon>Viruses</taxon>
        <taxon>environmental samples</taxon>
    </lineage>
</organism>
<dbReference type="EMBL" id="KR029583">
    <property type="protein sequence ID" value="AKH46449.1"/>
    <property type="molecule type" value="Genomic_DNA"/>
</dbReference>
<protein>
    <submittedName>
        <fullName evidence="1">Uncharacterized protein</fullName>
    </submittedName>
</protein>
<reference evidence="1" key="1">
    <citation type="journal article" date="2015" name="Front. Microbiol.">
        <title>Combining genomic sequencing methods to explore viral diversity and reveal potential virus-host interactions.</title>
        <authorList>
            <person name="Chow C.E."/>
            <person name="Winget D.M."/>
            <person name="White R.A.III."/>
            <person name="Hallam S.J."/>
            <person name="Suttle C.A."/>
        </authorList>
    </citation>
    <scope>NUCLEOTIDE SEQUENCE</scope>
    <source>
        <strain evidence="1">Anoxic3_8</strain>
    </source>
</reference>